<dbReference type="NCBIfam" id="TIGR00400">
    <property type="entry name" value="mgtE"/>
    <property type="match status" value="1"/>
</dbReference>
<comment type="similarity">
    <text evidence="2 9">Belongs to the SLC41A transporter family.</text>
</comment>
<proteinExistence type="inferred from homology"/>
<dbReference type="RefSeq" id="WP_146442887.1">
    <property type="nucleotide sequence ID" value="NZ_SJPR01000001.1"/>
</dbReference>
<dbReference type="Proteomes" id="UP000317421">
    <property type="component" value="Unassembled WGS sequence"/>
</dbReference>
<feature type="transmembrane region" description="Helical" evidence="9">
    <location>
        <begin position="436"/>
        <end position="459"/>
    </location>
</feature>
<evidence type="ECO:0000256" key="1">
    <source>
        <dbReference type="ARBA" id="ARBA00004141"/>
    </source>
</evidence>
<evidence type="ECO:0000256" key="3">
    <source>
        <dbReference type="ARBA" id="ARBA00022448"/>
    </source>
</evidence>
<comment type="subcellular location">
    <subcellularLocation>
        <location evidence="9">Cell membrane</location>
        <topology evidence="9">Multi-pass membrane protein</topology>
    </subcellularLocation>
    <subcellularLocation>
        <location evidence="1">Membrane</location>
        <topology evidence="1">Multi-pass membrane protein</topology>
    </subcellularLocation>
</comment>
<dbReference type="SMART" id="SM00924">
    <property type="entry name" value="MgtE_N"/>
    <property type="match status" value="1"/>
</dbReference>
<dbReference type="SUPFAM" id="SSF161093">
    <property type="entry name" value="MgtE membrane domain-like"/>
    <property type="match status" value="1"/>
</dbReference>
<evidence type="ECO:0000313" key="12">
    <source>
        <dbReference type="Proteomes" id="UP000317421"/>
    </source>
</evidence>
<dbReference type="InterPro" id="IPR000644">
    <property type="entry name" value="CBS_dom"/>
</dbReference>
<dbReference type="EMBL" id="SJPR01000001">
    <property type="protein sequence ID" value="TWT99703.1"/>
    <property type="molecule type" value="Genomic_DNA"/>
</dbReference>
<keyword evidence="5 9" id="KW-0460">Magnesium</keyword>
<dbReference type="OrthoDB" id="9790355at2"/>
<dbReference type="InterPro" id="IPR006667">
    <property type="entry name" value="SLC41_membr_dom"/>
</dbReference>
<dbReference type="InterPro" id="IPR036739">
    <property type="entry name" value="SLC41_membr_dom_sf"/>
</dbReference>
<comment type="caution">
    <text evidence="11">The sequence shown here is derived from an EMBL/GenBank/DDBJ whole genome shotgun (WGS) entry which is preliminary data.</text>
</comment>
<keyword evidence="9" id="KW-1003">Cell membrane</keyword>
<feature type="transmembrane region" description="Helical" evidence="9">
    <location>
        <begin position="398"/>
        <end position="424"/>
    </location>
</feature>
<organism evidence="11 12">
    <name type="scientific">Botrimarina colliarenosi</name>
    <dbReference type="NCBI Taxonomy" id="2528001"/>
    <lineage>
        <taxon>Bacteria</taxon>
        <taxon>Pseudomonadati</taxon>
        <taxon>Planctomycetota</taxon>
        <taxon>Planctomycetia</taxon>
        <taxon>Pirellulales</taxon>
        <taxon>Lacipirellulaceae</taxon>
        <taxon>Botrimarina</taxon>
    </lineage>
</organism>
<protein>
    <recommendedName>
        <fullName evidence="9">Magnesium transporter MgtE</fullName>
    </recommendedName>
</protein>
<evidence type="ECO:0000256" key="6">
    <source>
        <dbReference type="ARBA" id="ARBA00022989"/>
    </source>
</evidence>
<evidence type="ECO:0000256" key="7">
    <source>
        <dbReference type="ARBA" id="ARBA00023136"/>
    </source>
</evidence>
<keyword evidence="12" id="KW-1185">Reference proteome</keyword>
<dbReference type="InterPro" id="IPR038076">
    <property type="entry name" value="MgtE_N_sf"/>
</dbReference>
<dbReference type="Gene3D" id="3.10.580.10">
    <property type="entry name" value="CBS-domain"/>
    <property type="match status" value="1"/>
</dbReference>
<dbReference type="AlphaFoldDB" id="A0A5C6ANF6"/>
<dbReference type="GO" id="GO:0046872">
    <property type="term" value="F:metal ion binding"/>
    <property type="evidence" value="ECO:0007669"/>
    <property type="project" value="UniProtKB-KW"/>
</dbReference>
<keyword evidence="8" id="KW-0129">CBS domain</keyword>
<evidence type="ECO:0000256" key="5">
    <source>
        <dbReference type="ARBA" id="ARBA00022842"/>
    </source>
</evidence>
<dbReference type="SMART" id="SM00116">
    <property type="entry name" value="CBS"/>
    <property type="match status" value="2"/>
</dbReference>
<keyword evidence="3 9" id="KW-0813">Transport</keyword>
<dbReference type="PROSITE" id="PS51371">
    <property type="entry name" value="CBS"/>
    <property type="match status" value="1"/>
</dbReference>
<dbReference type="SUPFAM" id="SSF54631">
    <property type="entry name" value="CBS-domain pair"/>
    <property type="match status" value="1"/>
</dbReference>
<dbReference type="InterPro" id="IPR046342">
    <property type="entry name" value="CBS_dom_sf"/>
</dbReference>
<feature type="transmembrane region" description="Helical" evidence="9">
    <location>
        <begin position="297"/>
        <end position="318"/>
    </location>
</feature>
<evidence type="ECO:0000256" key="9">
    <source>
        <dbReference type="RuleBase" id="RU362011"/>
    </source>
</evidence>
<comment type="function">
    <text evidence="9">Acts as a magnesium transporter.</text>
</comment>
<sequence length="463" mass="49159">MDALEDAVSESETLQRLQALLEPEDASSASSAEAINLLLASLDARETARVVCELPTEQQADLLSRLTPEDAVGLLEDLPEVTAIEAVEALSAEDAAAIVHELPSDDQADLIGAMDATAAAAVLAELDEDEAERIAELAAYPEDTAGGLMATEVVALRDIATVETTLRRLRAGATRLRDLDVQYAYVVAKGRRLVGVLRLRDLLVAEEASRLADIMIADPLSISATMPLEELVAFFDEHAFIGVPVVDSEERLVGTVSRRAVDEASEEQASSDYRRSMGVVAEELRSMPTLRRSRMRLAWLSVNIVLNVIAASVIAFYQDTLSQVIALAVFLPMISDMSGCSGNQSVAVSMRELSLGLLRPTEWLRVWSKEAGVGLINGLVLGGLLGTVAAFYAGNLWLGVVVGGALAVNTLVAVLLGGVIPLALKLAKVDPALASSPLLTTVTDMCGFFAALSLATLLLDKLL</sequence>
<comment type="subunit">
    <text evidence="9">Homodimer.</text>
</comment>
<gene>
    <name evidence="11" type="primary">mgtE</name>
    <name evidence="11" type="ORF">Pla108_06460</name>
</gene>
<dbReference type="PANTHER" id="PTHR41394">
    <property type="entry name" value="MAGNESIUM TRANSPORTER MGTE"/>
    <property type="match status" value="1"/>
</dbReference>
<dbReference type="Gene3D" id="1.25.60.10">
    <property type="entry name" value="MgtE N-terminal domain-like"/>
    <property type="match status" value="1"/>
</dbReference>
<evidence type="ECO:0000256" key="2">
    <source>
        <dbReference type="ARBA" id="ARBA00009749"/>
    </source>
</evidence>
<dbReference type="InterPro" id="IPR006668">
    <property type="entry name" value="Mg_transptr_MgtE_intracell_dom"/>
</dbReference>
<evidence type="ECO:0000259" key="10">
    <source>
        <dbReference type="PROSITE" id="PS51371"/>
    </source>
</evidence>
<keyword evidence="9" id="KW-0479">Metal-binding</keyword>
<dbReference type="CDD" id="cd04606">
    <property type="entry name" value="CBS_pair_Mg_transporter"/>
    <property type="match status" value="1"/>
</dbReference>
<dbReference type="SUPFAM" id="SSF158791">
    <property type="entry name" value="MgtE N-terminal domain-like"/>
    <property type="match status" value="1"/>
</dbReference>
<dbReference type="Gene3D" id="1.10.357.20">
    <property type="entry name" value="SLC41 divalent cation transporters, integral membrane domain"/>
    <property type="match status" value="1"/>
</dbReference>
<dbReference type="PANTHER" id="PTHR41394:SF5">
    <property type="entry name" value="SLC41A_MGTE INTEGRAL MEMBRANE DOMAIN-CONTAINING PROTEIN"/>
    <property type="match status" value="1"/>
</dbReference>
<dbReference type="Pfam" id="PF00571">
    <property type="entry name" value="CBS"/>
    <property type="match status" value="2"/>
</dbReference>
<dbReference type="GO" id="GO:0005886">
    <property type="term" value="C:plasma membrane"/>
    <property type="evidence" value="ECO:0007669"/>
    <property type="project" value="UniProtKB-SubCell"/>
</dbReference>
<reference evidence="11 12" key="1">
    <citation type="submission" date="2019-02" db="EMBL/GenBank/DDBJ databases">
        <title>Deep-cultivation of Planctomycetes and their phenomic and genomic characterization uncovers novel biology.</title>
        <authorList>
            <person name="Wiegand S."/>
            <person name="Jogler M."/>
            <person name="Boedeker C."/>
            <person name="Pinto D."/>
            <person name="Vollmers J."/>
            <person name="Rivas-Marin E."/>
            <person name="Kohn T."/>
            <person name="Peeters S.H."/>
            <person name="Heuer A."/>
            <person name="Rast P."/>
            <person name="Oberbeckmann S."/>
            <person name="Bunk B."/>
            <person name="Jeske O."/>
            <person name="Meyerdierks A."/>
            <person name="Storesund J.E."/>
            <person name="Kallscheuer N."/>
            <person name="Luecker S."/>
            <person name="Lage O.M."/>
            <person name="Pohl T."/>
            <person name="Merkel B.J."/>
            <person name="Hornburger P."/>
            <person name="Mueller R.-W."/>
            <person name="Bruemmer F."/>
            <person name="Labrenz M."/>
            <person name="Spormann A.M."/>
            <person name="Op Den Camp H."/>
            <person name="Overmann J."/>
            <person name="Amann R."/>
            <person name="Jetten M.S.M."/>
            <person name="Mascher T."/>
            <person name="Medema M.H."/>
            <person name="Devos D.P."/>
            <person name="Kaster A.-K."/>
            <person name="Ovreas L."/>
            <person name="Rohde M."/>
            <person name="Galperin M.Y."/>
            <person name="Jogler C."/>
        </authorList>
    </citation>
    <scope>NUCLEOTIDE SEQUENCE [LARGE SCALE GENOMIC DNA]</scope>
    <source>
        <strain evidence="11 12">Pla108</strain>
    </source>
</reference>
<name>A0A5C6ANF6_9BACT</name>
<dbReference type="InterPro" id="IPR006669">
    <property type="entry name" value="MgtE_transporter"/>
</dbReference>
<keyword evidence="6 9" id="KW-1133">Transmembrane helix</keyword>
<keyword evidence="4 9" id="KW-0812">Transmembrane</keyword>
<accession>A0A5C6ANF6</accession>
<dbReference type="Pfam" id="PF03448">
    <property type="entry name" value="MgtE_N"/>
    <property type="match status" value="1"/>
</dbReference>
<evidence type="ECO:0000313" key="11">
    <source>
        <dbReference type="EMBL" id="TWT99703.1"/>
    </source>
</evidence>
<dbReference type="Pfam" id="PF01769">
    <property type="entry name" value="MgtE"/>
    <property type="match status" value="1"/>
</dbReference>
<feature type="transmembrane region" description="Helical" evidence="9">
    <location>
        <begin position="371"/>
        <end position="392"/>
    </location>
</feature>
<evidence type="ECO:0000256" key="4">
    <source>
        <dbReference type="ARBA" id="ARBA00022692"/>
    </source>
</evidence>
<comment type="caution">
    <text evidence="9">Lacks conserved residue(s) required for the propagation of feature annotation.</text>
</comment>
<feature type="domain" description="CBS" evidence="10">
    <location>
        <begin position="215"/>
        <end position="271"/>
    </location>
</feature>
<evidence type="ECO:0000256" key="8">
    <source>
        <dbReference type="PROSITE-ProRule" id="PRU00703"/>
    </source>
</evidence>
<dbReference type="GO" id="GO:0015095">
    <property type="term" value="F:magnesium ion transmembrane transporter activity"/>
    <property type="evidence" value="ECO:0007669"/>
    <property type="project" value="UniProtKB-UniRule"/>
</dbReference>
<keyword evidence="7 9" id="KW-0472">Membrane</keyword>